<evidence type="ECO:0000256" key="1">
    <source>
        <dbReference type="SAM" id="SignalP"/>
    </source>
</evidence>
<evidence type="ECO:0000313" key="2">
    <source>
        <dbReference type="EMBL" id="PXW95586.1"/>
    </source>
</evidence>
<feature type="signal peptide" evidence="1">
    <location>
        <begin position="1"/>
        <end position="35"/>
    </location>
</feature>
<name>A0A318GZN5_9BURK</name>
<protein>
    <recommendedName>
        <fullName evidence="4">Type VI secretion system (T6SS) amidase immunity protein Tai4</fullName>
    </recommendedName>
</protein>
<gene>
    <name evidence="2" type="ORF">C7444_109156</name>
</gene>
<evidence type="ECO:0008006" key="4">
    <source>
        <dbReference type="Google" id="ProtNLM"/>
    </source>
</evidence>
<keyword evidence="3" id="KW-1185">Reference proteome</keyword>
<dbReference type="Proteomes" id="UP000247811">
    <property type="component" value="Unassembled WGS sequence"/>
</dbReference>
<reference evidence="2 3" key="1">
    <citation type="submission" date="2018-05" db="EMBL/GenBank/DDBJ databases">
        <title>Genomic Encyclopedia of Type Strains, Phase IV (KMG-IV): sequencing the most valuable type-strain genomes for metagenomic binning, comparative biology and taxonomic classification.</title>
        <authorList>
            <person name="Goeker M."/>
        </authorList>
    </citation>
    <scope>NUCLEOTIDE SEQUENCE [LARGE SCALE GENOMIC DNA]</scope>
    <source>
        <strain evidence="2 3">DSM 566</strain>
    </source>
</reference>
<dbReference type="EMBL" id="QJJS01000009">
    <property type="protein sequence ID" value="PXW95586.1"/>
    <property type="molecule type" value="Genomic_DNA"/>
</dbReference>
<sequence length="129" mass="14459">MTPNLSTPRGPRTCPAWAARLLLPLAGLAGVPAQANDFPTLERVLYVQECMREHPGSNFEMVSKCACAQEAIASEMRFEDYSAIHALFNANTIGGERGAYIRDNESLQVQIRRYREVQTRAKRACFVIR</sequence>
<organism evidence="2 3">
    <name type="scientific">Sphaerotilus hippei</name>
    <dbReference type="NCBI Taxonomy" id="744406"/>
    <lineage>
        <taxon>Bacteria</taxon>
        <taxon>Pseudomonadati</taxon>
        <taxon>Pseudomonadota</taxon>
        <taxon>Betaproteobacteria</taxon>
        <taxon>Burkholderiales</taxon>
        <taxon>Sphaerotilaceae</taxon>
        <taxon>Sphaerotilus</taxon>
    </lineage>
</organism>
<proteinExistence type="predicted"/>
<comment type="caution">
    <text evidence="2">The sequence shown here is derived from an EMBL/GenBank/DDBJ whole genome shotgun (WGS) entry which is preliminary data.</text>
</comment>
<dbReference type="RefSeq" id="WP_110401009.1">
    <property type="nucleotide sequence ID" value="NZ_QJJS01000009.1"/>
</dbReference>
<accession>A0A318GZN5</accession>
<dbReference type="OrthoDB" id="8563102at2"/>
<evidence type="ECO:0000313" key="3">
    <source>
        <dbReference type="Proteomes" id="UP000247811"/>
    </source>
</evidence>
<keyword evidence="1" id="KW-0732">Signal</keyword>
<dbReference type="AlphaFoldDB" id="A0A318GZN5"/>
<feature type="chain" id="PRO_5016311750" description="Type VI secretion system (T6SS) amidase immunity protein Tai4" evidence="1">
    <location>
        <begin position="36"/>
        <end position="129"/>
    </location>
</feature>